<evidence type="ECO:0000256" key="1">
    <source>
        <dbReference type="SAM" id="MobiDB-lite"/>
    </source>
</evidence>
<feature type="region of interest" description="Disordered" evidence="1">
    <location>
        <begin position="378"/>
        <end position="405"/>
    </location>
</feature>
<keyword evidence="4" id="KW-1185">Reference proteome</keyword>
<dbReference type="InterPro" id="IPR000801">
    <property type="entry name" value="Esterase-like"/>
</dbReference>
<dbReference type="Pfam" id="PF00756">
    <property type="entry name" value="Esterase"/>
    <property type="match status" value="1"/>
</dbReference>
<keyword evidence="2" id="KW-0812">Transmembrane</keyword>
<feature type="compositionally biased region" description="Polar residues" evidence="1">
    <location>
        <begin position="381"/>
        <end position="405"/>
    </location>
</feature>
<keyword evidence="2" id="KW-0472">Membrane</keyword>
<feature type="transmembrane region" description="Helical" evidence="2">
    <location>
        <begin position="46"/>
        <end position="67"/>
    </location>
</feature>
<keyword evidence="2" id="KW-1133">Transmembrane helix</keyword>
<dbReference type="SUPFAM" id="SSF53474">
    <property type="entry name" value="alpha/beta-Hydrolases"/>
    <property type="match status" value="1"/>
</dbReference>
<evidence type="ECO:0000313" key="3">
    <source>
        <dbReference type="EMBL" id="MFC0846634.1"/>
    </source>
</evidence>
<dbReference type="PANTHER" id="PTHR48098">
    <property type="entry name" value="ENTEROCHELIN ESTERASE-RELATED"/>
    <property type="match status" value="1"/>
</dbReference>
<name>A0ABV6TN91_9ACTN</name>
<dbReference type="Proteomes" id="UP001589887">
    <property type="component" value="Unassembled WGS sequence"/>
</dbReference>
<comment type="caution">
    <text evidence="3">The sequence shown here is derived from an EMBL/GenBank/DDBJ whole genome shotgun (WGS) entry which is preliminary data.</text>
</comment>
<keyword evidence="3" id="KW-0378">Hydrolase</keyword>
<gene>
    <name evidence="3" type="ORF">ACFH04_23365</name>
</gene>
<evidence type="ECO:0000256" key="2">
    <source>
        <dbReference type="SAM" id="Phobius"/>
    </source>
</evidence>
<dbReference type="InterPro" id="IPR050583">
    <property type="entry name" value="Mycobacterial_A85_antigen"/>
</dbReference>
<dbReference type="EMBL" id="JBHMQV010000009">
    <property type="protein sequence ID" value="MFC0846634.1"/>
    <property type="molecule type" value="Genomic_DNA"/>
</dbReference>
<dbReference type="GO" id="GO:0016787">
    <property type="term" value="F:hydrolase activity"/>
    <property type="evidence" value="ECO:0007669"/>
    <property type="project" value="UniProtKB-KW"/>
</dbReference>
<feature type="transmembrane region" description="Helical" evidence="2">
    <location>
        <begin position="12"/>
        <end position="34"/>
    </location>
</feature>
<organism evidence="3 4">
    <name type="scientific">Streptomyces noboritoensis</name>
    <dbReference type="NCBI Taxonomy" id="67337"/>
    <lineage>
        <taxon>Bacteria</taxon>
        <taxon>Bacillati</taxon>
        <taxon>Actinomycetota</taxon>
        <taxon>Actinomycetes</taxon>
        <taxon>Kitasatosporales</taxon>
        <taxon>Streptomycetaceae</taxon>
        <taxon>Streptomyces</taxon>
    </lineage>
</organism>
<dbReference type="InterPro" id="IPR029058">
    <property type="entry name" value="AB_hydrolase_fold"/>
</dbReference>
<proteinExistence type="predicted"/>
<dbReference type="RefSeq" id="WP_394321791.1">
    <property type="nucleotide sequence ID" value="NZ_JBHMQV010000009.1"/>
</dbReference>
<evidence type="ECO:0000313" key="4">
    <source>
        <dbReference type="Proteomes" id="UP001589887"/>
    </source>
</evidence>
<reference evidence="3 4" key="1">
    <citation type="submission" date="2024-09" db="EMBL/GenBank/DDBJ databases">
        <authorList>
            <person name="Sun Q."/>
            <person name="Mori K."/>
        </authorList>
    </citation>
    <scope>NUCLEOTIDE SEQUENCE [LARGE SCALE GENOMIC DNA]</scope>
    <source>
        <strain evidence="3 4">JCM 4557</strain>
    </source>
</reference>
<accession>A0ABV6TN91</accession>
<dbReference type="Gene3D" id="3.40.50.1820">
    <property type="entry name" value="alpha/beta hydrolase"/>
    <property type="match status" value="1"/>
</dbReference>
<dbReference type="PANTHER" id="PTHR48098:SF1">
    <property type="entry name" value="DIACYLGLYCEROL ACYLTRANSFERASE_MYCOLYLTRANSFERASE AG85A"/>
    <property type="match status" value="1"/>
</dbReference>
<protein>
    <submittedName>
        <fullName evidence="3">Alpha/beta hydrolase</fullName>
    </submittedName>
</protein>
<sequence>MSTPHHLTDLTGTPFLAVTLLAAVLAVLVPLAVWGRVRGPRAVRAGVRLGMVVVAQVSAVLVVFVAVNDQYGLYDSWGDLLGTESHVAAAPDLGADGTGGRDISAAPRVRQAFSPVTGDPDIGPGLRLTHLKGALSGAEGEVYVWLPPQYGEAKYKNTDFPVVELLAGYPGSARDWWGNLDVQTQLEPMMEHGEVTPFILVSPRTTLLPGKDTGCANVPGTVNADTWLSVDVRKMVTDTFRARKDADGWAVAGFSAGAHCAAKLAIEHPDRYRAAIGFSGYNDPAAEPDSIAAHDARLRRTTNPLWILTHARRPPRTSLYLTGEPKDGYDDGLALQRAAQPPTRVTVLPSTGGHRVTVWRPLVPAAFRWLSGVVGGPMGAESSTGKVKASQSGATPVSATGSSRA</sequence>